<keyword evidence="11" id="KW-1185">Reference proteome</keyword>
<evidence type="ECO:0000256" key="9">
    <source>
        <dbReference type="PROSITE-ProRule" id="PRU00742"/>
    </source>
</evidence>
<evidence type="ECO:0000256" key="4">
    <source>
        <dbReference type="ARBA" id="ARBA00018123"/>
    </source>
</evidence>
<dbReference type="KEGG" id="sgn:SGRA_4020"/>
<dbReference type="CDD" id="cd09989">
    <property type="entry name" value="Arginase"/>
    <property type="match status" value="1"/>
</dbReference>
<dbReference type="InterPro" id="IPR014033">
    <property type="entry name" value="Arginase"/>
</dbReference>
<dbReference type="Proteomes" id="UP000007519">
    <property type="component" value="Chromosome"/>
</dbReference>
<comment type="cofactor">
    <cofactor evidence="1">
        <name>Mn(2+)</name>
        <dbReference type="ChEBI" id="CHEBI:29035"/>
    </cofactor>
</comment>
<dbReference type="GO" id="GO:0006525">
    <property type="term" value="P:arginine metabolic process"/>
    <property type="evidence" value="ECO:0007669"/>
    <property type="project" value="UniProtKB-KW"/>
</dbReference>
<dbReference type="InterPro" id="IPR006035">
    <property type="entry name" value="Ureohydrolase"/>
</dbReference>
<dbReference type="GO" id="GO:0030145">
    <property type="term" value="F:manganese ion binding"/>
    <property type="evidence" value="ECO:0007669"/>
    <property type="project" value="TreeGrafter"/>
</dbReference>
<sequence>MENIQILEIRSELGAGTRGASLGIGAMKVASLKMNDTYFAHYPLHLVPNENEILFRPSSTTRHAKHIKGILKVYNYVADAMEQLLTEGTQFLTILSGDHSSAGASIAGLRKSYPDKRLGVIWVDAHADLHTPYTTPSGNVHGMPLAASLGFDNLDMRQNNLSPELNVYWEQLKRVGEISPKIYPEDLVFIGLRDTEKEENFLIDQHKIKVFEVAEVQEKGALRIAEESLHYLQNCDIIYVSFDVDSMDCELVSEGTGTPVPNGLTPEEARQLLCRFAQEDRLKCMEVTEVNPLLDNKRNLMAETAFSILRSVTDTVEKRLRSQATD</sequence>
<dbReference type="HOGENOM" id="CLU_039478_6_2_10"/>
<dbReference type="STRING" id="984262.SGRA_4020"/>
<keyword evidence="8" id="KW-0464">Manganese</keyword>
<keyword evidence="5" id="KW-0056">Arginine metabolism</keyword>
<comment type="similarity">
    <text evidence="9">Belongs to the arginase family.</text>
</comment>
<dbReference type="InterPro" id="IPR023696">
    <property type="entry name" value="Ureohydrolase_dom_sf"/>
</dbReference>
<evidence type="ECO:0000256" key="1">
    <source>
        <dbReference type="ARBA" id="ARBA00001936"/>
    </source>
</evidence>
<dbReference type="eggNOG" id="COG0010">
    <property type="taxonomic scope" value="Bacteria"/>
</dbReference>
<dbReference type="SUPFAM" id="SSF52768">
    <property type="entry name" value="Arginase/deacetylase"/>
    <property type="match status" value="1"/>
</dbReference>
<protein>
    <recommendedName>
        <fullName evidence="4">Arginase</fullName>
        <ecNumber evidence="3">3.5.3.1</ecNumber>
    </recommendedName>
</protein>
<dbReference type="EMBL" id="CP002831">
    <property type="protein sequence ID" value="AFC26735.1"/>
    <property type="molecule type" value="Genomic_DNA"/>
</dbReference>
<evidence type="ECO:0000256" key="8">
    <source>
        <dbReference type="ARBA" id="ARBA00023211"/>
    </source>
</evidence>
<dbReference type="PRINTS" id="PR00116">
    <property type="entry name" value="ARGINASE"/>
</dbReference>
<evidence type="ECO:0000256" key="5">
    <source>
        <dbReference type="ARBA" id="ARBA00022503"/>
    </source>
</evidence>
<dbReference type="OrthoDB" id="9788689at2"/>
<dbReference type="Gene3D" id="3.40.800.10">
    <property type="entry name" value="Ureohydrolase domain"/>
    <property type="match status" value="1"/>
</dbReference>
<evidence type="ECO:0000256" key="7">
    <source>
        <dbReference type="ARBA" id="ARBA00022801"/>
    </source>
</evidence>
<dbReference type="PANTHER" id="PTHR43782">
    <property type="entry name" value="ARGINASE"/>
    <property type="match status" value="1"/>
</dbReference>
<evidence type="ECO:0000313" key="10">
    <source>
        <dbReference type="EMBL" id="AFC26735.1"/>
    </source>
</evidence>
<evidence type="ECO:0000256" key="3">
    <source>
        <dbReference type="ARBA" id="ARBA00012168"/>
    </source>
</evidence>
<organism evidence="10 11">
    <name type="scientific">Saprospira grandis (strain Lewin)</name>
    <dbReference type="NCBI Taxonomy" id="984262"/>
    <lineage>
        <taxon>Bacteria</taxon>
        <taxon>Pseudomonadati</taxon>
        <taxon>Bacteroidota</taxon>
        <taxon>Saprospiria</taxon>
        <taxon>Saprospirales</taxon>
        <taxon>Saprospiraceae</taxon>
        <taxon>Saprospira</taxon>
    </lineage>
</organism>
<dbReference type="GO" id="GO:0005829">
    <property type="term" value="C:cytosol"/>
    <property type="evidence" value="ECO:0007669"/>
    <property type="project" value="TreeGrafter"/>
</dbReference>
<dbReference type="Pfam" id="PF00491">
    <property type="entry name" value="Arginase"/>
    <property type="match status" value="1"/>
</dbReference>
<accession>H6L8L0</accession>
<dbReference type="EC" id="3.5.3.1" evidence="3"/>
<keyword evidence="6" id="KW-0479">Metal-binding</keyword>
<gene>
    <name evidence="10" type="primary">rocF</name>
    <name evidence="10" type="ordered locus">SGRA_4020</name>
</gene>
<evidence type="ECO:0000313" key="11">
    <source>
        <dbReference type="Proteomes" id="UP000007519"/>
    </source>
</evidence>
<dbReference type="GO" id="GO:0004053">
    <property type="term" value="F:arginase activity"/>
    <property type="evidence" value="ECO:0007669"/>
    <property type="project" value="UniProtKB-EC"/>
</dbReference>
<dbReference type="PROSITE" id="PS51409">
    <property type="entry name" value="ARGINASE_2"/>
    <property type="match status" value="1"/>
</dbReference>
<name>H6L8L0_SAPGL</name>
<dbReference type="PANTHER" id="PTHR43782:SF3">
    <property type="entry name" value="ARGINASE"/>
    <property type="match status" value="1"/>
</dbReference>
<evidence type="ECO:0000256" key="6">
    <source>
        <dbReference type="ARBA" id="ARBA00022723"/>
    </source>
</evidence>
<dbReference type="AlphaFoldDB" id="H6L8L0"/>
<proteinExistence type="inferred from homology"/>
<comment type="pathway">
    <text evidence="2">Nitrogen metabolism; urea cycle; L-ornithine and urea from L-arginine: step 1/1.</text>
</comment>
<reference evidence="10 11" key="1">
    <citation type="journal article" date="2012" name="Stand. Genomic Sci.">
        <title>Complete genome sequencing and analysis of Saprospira grandis str. Lewin, a predatory marine bacterium.</title>
        <authorList>
            <person name="Saw J.H."/>
            <person name="Yuryev A."/>
            <person name="Kanbe M."/>
            <person name="Hou S."/>
            <person name="Young A.G."/>
            <person name="Aizawa S."/>
            <person name="Alam M."/>
        </authorList>
    </citation>
    <scope>NUCLEOTIDE SEQUENCE [LARGE SCALE GENOMIC DNA]</scope>
    <source>
        <strain evidence="10 11">Lewin</strain>
    </source>
</reference>
<dbReference type="RefSeq" id="WP_015694317.1">
    <property type="nucleotide sequence ID" value="NC_016940.1"/>
</dbReference>
<evidence type="ECO:0000256" key="2">
    <source>
        <dbReference type="ARBA" id="ARBA00005098"/>
    </source>
</evidence>
<keyword evidence="7 10" id="KW-0378">Hydrolase</keyword>